<dbReference type="Proteomes" id="UP001054945">
    <property type="component" value="Unassembled WGS sequence"/>
</dbReference>
<sequence>MQIIHNIPINVKGLLGTHPPFLLPFPSRFNFHLLSLSRARNRRSFFFKTAHVLFCLHKSQFVHTGFKEGRIPPLWEPGMVMKFHVIGRGTERDSPGCEVIRN</sequence>
<accession>A0AAV4UTJ1</accession>
<gene>
    <name evidence="1" type="ORF">CEXT_723371</name>
</gene>
<evidence type="ECO:0000313" key="2">
    <source>
        <dbReference type="Proteomes" id="UP001054945"/>
    </source>
</evidence>
<reference evidence="1 2" key="1">
    <citation type="submission" date="2021-06" db="EMBL/GenBank/DDBJ databases">
        <title>Caerostris extrusa draft genome.</title>
        <authorList>
            <person name="Kono N."/>
            <person name="Arakawa K."/>
        </authorList>
    </citation>
    <scope>NUCLEOTIDE SEQUENCE [LARGE SCALE GENOMIC DNA]</scope>
</reference>
<keyword evidence="2" id="KW-1185">Reference proteome</keyword>
<dbReference type="AlphaFoldDB" id="A0AAV4UTJ1"/>
<protein>
    <submittedName>
        <fullName evidence="1">Uncharacterized protein</fullName>
    </submittedName>
</protein>
<name>A0AAV4UTJ1_CAEEX</name>
<comment type="caution">
    <text evidence="1">The sequence shown here is derived from an EMBL/GenBank/DDBJ whole genome shotgun (WGS) entry which is preliminary data.</text>
</comment>
<evidence type="ECO:0000313" key="1">
    <source>
        <dbReference type="EMBL" id="GIY61225.1"/>
    </source>
</evidence>
<proteinExistence type="predicted"/>
<organism evidence="1 2">
    <name type="scientific">Caerostris extrusa</name>
    <name type="common">Bark spider</name>
    <name type="synonym">Caerostris bankana</name>
    <dbReference type="NCBI Taxonomy" id="172846"/>
    <lineage>
        <taxon>Eukaryota</taxon>
        <taxon>Metazoa</taxon>
        <taxon>Ecdysozoa</taxon>
        <taxon>Arthropoda</taxon>
        <taxon>Chelicerata</taxon>
        <taxon>Arachnida</taxon>
        <taxon>Araneae</taxon>
        <taxon>Araneomorphae</taxon>
        <taxon>Entelegynae</taxon>
        <taxon>Araneoidea</taxon>
        <taxon>Araneidae</taxon>
        <taxon>Caerostris</taxon>
    </lineage>
</organism>
<dbReference type="EMBL" id="BPLR01013441">
    <property type="protein sequence ID" value="GIY61225.1"/>
    <property type="molecule type" value="Genomic_DNA"/>
</dbReference>